<keyword evidence="7" id="KW-0378">Hydrolase</keyword>
<dbReference type="GO" id="GO:0006508">
    <property type="term" value="P:proteolysis"/>
    <property type="evidence" value="ECO:0007669"/>
    <property type="project" value="UniProtKB-KW"/>
</dbReference>
<evidence type="ECO:0000259" key="11">
    <source>
        <dbReference type="Pfam" id="PF17917"/>
    </source>
</evidence>
<dbReference type="AlphaFoldDB" id="A0ABD1T2U4"/>
<keyword evidence="9" id="KW-0175">Coiled coil</keyword>
<evidence type="ECO:0000256" key="5">
    <source>
        <dbReference type="ARBA" id="ARBA00022750"/>
    </source>
</evidence>
<proteinExistence type="predicted"/>
<dbReference type="GO" id="GO:0003964">
    <property type="term" value="F:RNA-directed DNA polymerase activity"/>
    <property type="evidence" value="ECO:0007669"/>
    <property type="project" value="UniProtKB-KW"/>
</dbReference>
<evidence type="ECO:0000256" key="6">
    <source>
        <dbReference type="ARBA" id="ARBA00022759"/>
    </source>
</evidence>
<evidence type="ECO:0000256" key="3">
    <source>
        <dbReference type="ARBA" id="ARBA00022695"/>
    </source>
</evidence>
<evidence type="ECO:0000256" key="8">
    <source>
        <dbReference type="ARBA" id="ARBA00022918"/>
    </source>
</evidence>
<dbReference type="Pfam" id="PF17917">
    <property type="entry name" value="RT_RNaseH"/>
    <property type="match status" value="1"/>
</dbReference>
<evidence type="ECO:0000313" key="13">
    <source>
        <dbReference type="Proteomes" id="UP001604336"/>
    </source>
</evidence>
<dbReference type="PANTHER" id="PTHR33064">
    <property type="entry name" value="POL PROTEIN"/>
    <property type="match status" value="1"/>
</dbReference>
<evidence type="ECO:0000256" key="10">
    <source>
        <dbReference type="SAM" id="MobiDB-lite"/>
    </source>
</evidence>
<dbReference type="PANTHER" id="PTHR33064:SF37">
    <property type="entry name" value="RIBONUCLEASE H"/>
    <property type="match status" value="1"/>
</dbReference>
<keyword evidence="8 12" id="KW-0695">RNA-directed DNA polymerase</keyword>
<evidence type="ECO:0000256" key="2">
    <source>
        <dbReference type="ARBA" id="ARBA00022679"/>
    </source>
</evidence>
<keyword evidence="1" id="KW-0645">Protease</keyword>
<feature type="region of interest" description="Disordered" evidence="10">
    <location>
        <begin position="130"/>
        <end position="176"/>
    </location>
</feature>
<keyword evidence="2" id="KW-0808">Transferase</keyword>
<comment type="caution">
    <text evidence="12">The sequence shown here is derived from an EMBL/GenBank/DDBJ whole genome shotgun (WGS) entry which is preliminary data.</text>
</comment>
<dbReference type="EMBL" id="JBFOLK010000006">
    <property type="protein sequence ID" value="KAL2506868.1"/>
    <property type="molecule type" value="Genomic_DNA"/>
</dbReference>
<evidence type="ECO:0000256" key="4">
    <source>
        <dbReference type="ARBA" id="ARBA00022722"/>
    </source>
</evidence>
<feature type="coiled-coil region" evidence="9">
    <location>
        <begin position="88"/>
        <end position="122"/>
    </location>
</feature>
<evidence type="ECO:0000256" key="1">
    <source>
        <dbReference type="ARBA" id="ARBA00022670"/>
    </source>
</evidence>
<dbReference type="InterPro" id="IPR043502">
    <property type="entry name" value="DNA/RNA_pol_sf"/>
</dbReference>
<evidence type="ECO:0000256" key="7">
    <source>
        <dbReference type="ARBA" id="ARBA00022801"/>
    </source>
</evidence>
<name>A0ABD1T2U4_9LAMI</name>
<reference evidence="13" key="1">
    <citation type="submission" date="2024-07" db="EMBL/GenBank/DDBJ databases">
        <title>Two chromosome-level genome assemblies of Korean endemic species Abeliophyllum distichum and Forsythia ovata (Oleaceae).</title>
        <authorList>
            <person name="Jang H."/>
        </authorList>
    </citation>
    <scope>NUCLEOTIDE SEQUENCE [LARGE SCALE GENOMIC DNA]</scope>
</reference>
<dbReference type="GO" id="GO:0004190">
    <property type="term" value="F:aspartic-type endopeptidase activity"/>
    <property type="evidence" value="ECO:0007669"/>
    <property type="project" value="UniProtKB-KW"/>
</dbReference>
<evidence type="ECO:0000256" key="9">
    <source>
        <dbReference type="SAM" id="Coils"/>
    </source>
</evidence>
<keyword evidence="4" id="KW-0540">Nuclease</keyword>
<sequence>MIVETDASQKYWGGVLKALDSSDNTEKLCSYSSGTFTEAEKNFHINEKEILAMKKPITKFRLYIISDRFLVRTDSSTCKSFMKYQVNMTDIANQIADIKEQLEIKRLEISVLEKKLIRLEKSLSKGDNLTGAQTVEASSPKEDRNKGAWTALGKPPERSKVSLNTGENITAEYSQA</sequence>
<keyword evidence="3" id="KW-0548">Nucleotidyltransferase</keyword>
<dbReference type="GO" id="GO:0004519">
    <property type="term" value="F:endonuclease activity"/>
    <property type="evidence" value="ECO:0007669"/>
    <property type="project" value="UniProtKB-KW"/>
</dbReference>
<dbReference type="Proteomes" id="UP001604336">
    <property type="component" value="Unassembled WGS sequence"/>
</dbReference>
<feature type="domain" description="Reverse transcriptase RNase H-like" evidence="11">
    <location>
        <begin position="1"/>
        <end position="87"/>
    </location>
</feature>
<accession>A0ABD1T2U4</accession>
<keyword evidence="6" id="KW-0255">Endonuclease</keyword>
<dbReference type="InterPro" id="IPR041373">
    <property type="entry name" value="RT_RNaseH"/>
</dbReference>
<dbReference type="InterPro" id="IPR051320">
    <property type="entry name" value="Viral_Replic_Matur_Polypro"/>
</dbReference>
<organism evidence="12 13">
    <name type="scientific">Abeliophyllum distichum</name>
    <dbReference type="NCBI Taxonomy" id="126358"/>
    <lineage>
        <taxon>Eukaryota</taxon>
        <taxon>Viridiplantae</taxon>
        <taxon>Streptophyta</taxon>
        <taxon>Embryophyta</taxon>
        <taxon>Tracheophyta</taxon>
        <taxon>Spermatophyta</taxon>
        <taxon>Magnoliopsida</taxon>
        <taxon>eudicotyledons</taxon>
        <taxon>Gunneridae</taxon>
        <taxon>Pentapetalae</taxon>
        <taxon>asterids</taxon>
        <taxon>lamiids</taxon>
        <taxon>Lamiales</taxon>
        <taxon>Oleaceae</taxon>
        <taxon>Forsythieae</taxon>
        <taxon>Abeliophyllum</taxon>
    </lineage>
</organism>
<feature type="compositionally biased region" description="Polar residues" evidence="10">
    <location>
        <begin position="161"/>
        <end position="176"/>
    </location>
</feature>
<keyword evidence="5" id="KW-0064">Aspartyl protease</keyword>
<evidence type="ECO:0000313" key="12">
    <source>
        <dbReference type="EMBL" id="KAL2506868.1"/>
    </source>
</evidence>
<protein>
    <submittedName>
        <fullName evidence="12">RNA-directed DNA polymerase</fullName>
    </submittedName>
</protein>
<dbReference type="SUPFAM" id="SSF56672">
    <property type="entry name" value="DNA/RNA polymerases"/>
    <property type="match status" value="1"/>
</dbReference>
<keyword evidence="13" id="KW-1185">Reference proteome</keyword>
<gene>
    <name evidence="12" type="ORF">Adt_22489</name>
</gene>